<dbReference type="InterPro" id="IPR015168">
    <property type="entry name" value="SsuA/THI5"/>
</dbReference>
<dbReference type="SMART" id="SM00062">
    <property type="entry name" value="PBPb"/>
    <property type="match status" value="1"/>
</dbReference>
<evidence type="ECO:0000313" key="5">
    <source>
        <dbReference type="EMBL" id="RUS67008.1"/>
    </source>
</evidence>
<dbReference type="Gene3D" id="3.40.190.10">
    <property type="entry name" value="Periplasmic binding protein-like II"/>
    <property type="match status" value="2"/>
</dbReference>
<evidence type="ECO:0000256" key="3">
    <source>
        <dbReference type="ARBA" id="ARBA00022729"/>
    </source>
</evidence>
<sequence>MLKITRRQAIAWAAASTAAMGFPAILRAQSLEQEKITIAVGGKPLFYYLPLSIAEEKGFFKDEGLQVKIVDFAGGSKSLQAVLGGSADVVSGAFEHTISMHAKGQPFRAFVAQGRTPLIVFGVSKKTMPDYKSVAELKGKRIGVSAPGSSTNVMASLLLTKHGINPKDVSFVGVGTGVSALNAMRSGQIDAITSLDPVTSMLVGGDEMTVVVDTRSVQETIDLYGGEMPSSCLYAPEDFIVKKHNVTQALTNAIVRADKWIQQAGVEEIAKTVPSAYLLGDPALYKTSLGHNLQGLSPDGMFPEDGAQTALKVLAAFTPRFEADKVDTAKAWTNDFVRVANQKYPNA</sequence>
<comment type="subcellular location">
    <subcellularLocation>
        <location evidence="1">Periplasm</location>
    </subcellularLocation>
</comment>
<dbReference type="SUPFAM" id="SSF53850">
    <property type="entry name" value="Periplasmic binding protein-like II"/>
    <property type="match status" value="1"/>
</dbReference>
<feature type="domain" description="Solute-binding protein family 3/N-terminal" evidence="4">
    <location>
        <begin position="35"/>
        <end position="273"/>
    </location>
</feature>
<protein>
    <submittedName>
        <fullName evidence="5">Thiamine biosynthesis protein</fullName>
    </submittedName>
</protein>
<dbReference type="AlphaFoldDB" id="A0A433SE39"/>
<accession>A0A433SE39</accession>
<organism evidence="5 6">
    <name type="scientific">Saezia sanguinis</name>
    <dbReference type="NCBI Taxonomy" id="1965230"/>
    <lineage>
        <taxon>Bacteria</taxon>
        <taxon>Pseudomonadati</taxon>
        <taxon>Pseudomonadota</taxon>
        <taxon>Betaproteobacteria</taxon>
        <taxon>Burkholderiales</taxon>
        <taxon>Saeziaceae</taxon>
        <taxon>Saezia</taxon>
    </lineage>
</organism>
<dbReference type="PANTHER" id="PTHR30024">
    <property type="entry name" value="ALIPHATIC SULFONATES-BINDING PROTEIN-RELATED"/>
    <property type="match status" value="1"/>
</dbReference>
<proteinExistence type="inferred from homology"/>
<name>A0A433SE39_9BURK</name>
<keyword evidence="3" id="KW-0732">Signal</keyword>
<dbReference type="PANTHER" id="PTHR30024:SF47">
    <property type="entry name" value="TAURINE-BINDING PERIPLASMIC PROTEIN"/>
    <property type="match status" value="1"/>
</dbReference>
<dbReference type="OrthoDB" id="286202at2"/>
<comment type="similarity">
    <text evidence="2">Belongs to the bacterial solute-binding protein SsuA/TauA family.</text>
</comment>
<dbReference type="InterPro" id="IPR001638">
    <property type="entry name" value="Solute-binding_3/MltF_N"/>
</dbReference>
<reference evidence="5 6" key="1">
    <citation type="submission" date="2018-01" db="EMBL/GenBank/DDBJ databases">
        <title>Saezia sanguinis gen. nov., sp. nov., in the order Burkholderiales isolated from human blood.</title>
        <authorList>
            <person name="Medina-Pascual M.J."/>
            <person name="Valdezate S."/>
            <person name="Monzon S."/>
            <person name="Cuesta I."/>
            <person name="Carrasco G."/>
            <person name="Villalon P."/>
            <person name="Saez-Nieto J.A."/>
        </authorList>
    </citation>
    <scope>NUCLEOTIDE SEQUENCE [LARGE SCALE GENOMIC DNA]</scope>
    <source>
        <strain evidence="5 6">CNM695-12</strain>
    </source>
</reference>
<dbReference type="EMBL" id="PQSP01000002">
    <property type="protein sequence ID" value="RUS67008.1"/>
    <property type="molecule type" value="Genomic_DNA"/>
</dbReference>
<dbReference type="GO" id="GO:0042918">
    <property type="term" value="P:alkanesulfonate transmembrane transport"/>
    <property type="evidence" value="ECO:0007669"/>
    <property type="project" value="TreeGrafter"/>
</dbReference>
<evidence type="ECO:0000256" key="2">
    <source>
        <dbReference type="ARBA" id="ARBA00010742"/>
    </source>
</evidence>
<keyword evidence="6" id="KW-1185">Reference proteome</keyword>
<evidence type="ECO:0000259" key="4">
    <source>
        <dbReference type="SMART" id="SM00062"/>
    </source>
</evidence>
<comment type="caution">
    <text evidence="5">The sequence shown here is derived from an EMBL/GenBank/DDBJ whole genome shotgun (WGS) entry which is preliminary data.</text>
</comment>
<gene>
    <name evidence="5" type="ORF">CUZ56_00946</name>
</gene>
<dbReference type="GO" id="GO:0042597">
    <property type="term" value="C:periplasmic space"/>
    <property type="evidence" value="ECO:0007669"/>
    <property type="project" value="UniProtKB-SubCell"/>
</dbReference>
<evidence type="ECO:0000313" key="6">
    <source>
        <dbReference type="Proteomes" id="UP000286947"/>
    </source>
</evidence>
<evidence type="ECO:0000256" key="1">
    <source>
        <dbReference type="ARBA" id="ARBA00004418"/>
    </source>
</evidence>
<dbReference type="Pfam" id="PF09084">
    <property type="entry name" value="NMT1"/>
    <property type="match status" value="1"/>
</dbReference>
<dbReference type="Proteomes" id="UP000286947">
    <property type="component" value="Unassembled WGS sequence"/>
</dbReference>